<dbReference type="AlphaFoldDB" id="A0AAE2CNG4"/>
<dbReference type="EMBL" id="JACGWO010000004">
    <property type="protein sequence ID" value="KAK4428359.1"/>
    <property type="molecule type" value="Genomic_DNA"/>
</dbReference>
<dbReference type="Proteomes" id="UP001293254">
    <property type="component" value="Unassembled WGS sequence"/>
</dbReference>
<comment type="caution">
    <text evidence="1">The sequence shown here is derived from an EMBL/GenBank/DDBJ whole genome shotgun (WGS) entry which is preliminary data.</text>
</comment>
<keyword evidence="2" id="KW-1185">Reference proteome</keyword>
<proteinExistence type="predicted"/>
<protein>
    <submittedName>
        <fullName evidence="1">Uncharacterized protein</fullName>
    </submittedName>
</protein>
<evidence type="ECO:0000313" key="2">
    <source>
        <dbReference type="Proteomes" id="UP001293254"/>
    </source>
</evidence>
<name>A0AAE2CNG4_9LAMI</name>
<sequence length="196" mass="22925">MLNLTKKAFGNGMIKTKMIIIVHSLMMKKKTWHNPLHCINSAATKYFKQMRRAQVKALEDSGVYMNYMMSQKRNNAKMFDDFKRAMAKEFEMTAIGLMSYYLGIENMWTHYDYFLSAVEMSWATPMSSINMAKLAEKLQCLEQQITLWNKDVFKNIFANIKQVKEVVVRELNENDADPLDEHLIEMNRCQPSSNIP</sequence>
<accession>A0AAE2CNG4</accession>
<reference evidence="1" key="1">
    <citation type="submission" date="2020-06" db="EMBL/GenBank/DDBJ databases">
        <authorList>
            <person name="Li T."/>
            <person name="Hu X."/>
            <person name="Zhang T."/>
            <person name="Song X."/>
            <person name="Zhang H."/>
            <person name="Dai N."/>
            <person name="Sheng W."/>
            <person name="Hou X."/>
            <person name="Wei L."/>
        </authorList>
    </citation>
    <scope>NUCLEOTIDE SEQUENCE</scope>
    <source>
        <strain evidence="1">3651</strain>
        <tissue evidence="1">Leaf</tissue>
    </source>
</reference>
<gene>
    <name evidence="1" type="ORF">Salat_1135500</name>
</gene>
<reference evidence="1" key="2">
    <citation type="journal article" date="2024" name="Plant">
        <title>Genomic evolution and insights into agronomic trait innovations of Sesamum species.</title>
        <authorList>
            <person name="Miao H."/>
            <person name="Wang L."/>
            <person name="Qu L."/>
            <person name="Liu H."/>
            <person name="Sun Y."/>
            <person name="Le M."/>
            <person name="Wang Q."/>
            <person name="Wei S."/>
            <person name="Zheng Y."/>
            <person name="Lin W."/>
            <person name="Duan Y."/>
            <person name="Cao H."/>
            <person name="Xiong S."/>
            <person name="Wang X."/>
            <person name="Wei L."/>
            <person name="Li C."/>
            <person name="Ma Q."/>
            <person name="Ju M."/>
            <person name="Zhao R."/>
            <person name="Li G."/>
            <person name="Mu C."/>
            <person name="Tian Q."/>
            <person name="Mei H."/>
            <person name="Zhang T."/>
            <person name="Gao T."/>
            <person name="Zhang H."/>
        </authorList>
    </citation>
    <scope>NUCLEOTIDE SEQUENCE</scope>
    <source>
        <strain evidence="1">3651</strain>
    </source>
</reference>
<evidence type="ECO:0000313" key="1">
    <source>
        <dbReference type="EMBL" id="KAK4428359.1"/>
    </source>
</evidence>
<organism evidence="1 2">
    <name type="scientific">Sesamum alatum</name>
    <dbReference type="NCBI Taxonomy" id="300844"/>
    <lineage>
        <taxon>Eukaryota</taxon>
        <taxon>Viridiplantae</taxon>
        <taxon>Streptophyta</taxon>
        <taxon>Embryophyta</taxon>
        <taxon>Tracheophyta</taxon>
        <taxon>Spermatophyta</taxon>
        <taxon>Magnoliopsida</taxon>
        <taxon>eudicotyledons</taxon>
        <taxon>Gunneridae</taxon>
        <taxon>Pentapetalae</taxon>
        <taxon>asterids</taxon>
        <taxon>lamiids</taxon>
        <taxon>Lamiales</taxon>
        <taxon>Pedaliaceae</taxon>
        <taxon>Sesamum</taxon>
    </lineage>
</organism>